<evidence type="ECO:0000313" key="2">
    <source>
        <dbReference type="EMBL" id="MBX14977.1"/>
    </source>
</evidence>
<protein>
    <submittedName>
        <fullName evidence="2">Carbon catabolite repressor protein 4 homolog 4</fullName>
    </submittedName>
</protein>
<reference evidence="2" key="1">
    <citation type="submission" date="2018-02" db="EMBL/GenBank/DDBJ databases">
        <title>Rhizophora mucronata_Transcriptome.</title>
        <authorList>
            <person name="Meera S.P."/>
            <person name="Sreeshan A."/>
            <person name="Augustine A."/>
        </authorList>
    </citation>
    <scope>NUCLEOTIDE SEQUENCE</scope>
    <source>
        <tissue evidence="2">Leaf</tissue>
    </source>
</reference>
<keyword evidence="1" id="KW-0812">Transmembrane</keyword>
<sequence>MKCKTLLVIQRRGLSLDSRRWLIYLQNVSCPQHLSPWALVGLSSVGNLVVIGINLVDMMHKFALQKPKVC</sequence>
<organism evidence="2">
    <name type="scientific">Rhizophora mucronata</name>
    <name type="common">Asiatic mangrove</name>
    <dbReference type="NCBI Taxonomy" id="61149"/>
    <lineage>
        <taxon>Eukaryota</taxon>
        <taxon>Viridiplantae</taxon>
        <taxon>Streptophyta</taxon>
        <taxon>Embryophyta</taxon>
        <taxon>Tracheophyta</taxon>
        <taxon>Spermatophyta</taxon>
        <taxon>Magnoliopsida</taxon>
        <taxon>eudicotyledons</taxon>
        <taxon>Gunneridae</taxon>
        <taxon>Pentapetalae</taxon>
        <taxon>rosids</taxon>
        <taxon>fabids</taxon>
        <taxon>Malpighiales</taxon>
        <taxon>Rhizophoraceae</taxon>
        <taxon>Rhizophora</taxon>
    </lineage>
</organism>
<feature type="transmembrane region" description="Helical" evidence="1">
    <location>
        <begin position="34"/>
        <end position="56"/>
    </location>
</feature>
<keyword evidence="1" id="KW-1133">Transmembrane helix</keyword>
<accession>A0A2P2LAH1</accession>
<keyword evidence="1" id="KW-0472">Membrane</keyword>
<evidence type="ECO:0000256" key="1">
    <source>
        <dbReference type="SAM" id="Phobius"/>
    </source>
</evidence>
<dbReference type="EMBL" id="GGEC01034493">
    <property type="protein sequence ID" value="MBX14977.1"/>
    <property type="molecule type" value="Transcribed_RNA"/>
</dbReference>
<dbReference type="AlphaFoldDB" id="A0A2P2LAH1"/>
<proteinExistence type="predicted"/>
<name>A0A2P2LAH1_RHIMU</name>